<dbReference type="Pfam" id="PF01974">
    <property type="entry name" value="tRNA_int_endo"/>
    <property type="match status" value="1"/>
</dbReference>
<name>A0A0B1PBF4_UNCNE</name>
<gene>
    <name evidence="9" type="ORF">EV44_g1704</name>
</gene>
<dbReference type="GO" id="GO:0000213">
    <property type="term" value="F:tRNA-intron lyase activity"/>
    <property type="evidence" value="ECO:0007669"/>
    <property type="project" value="UniProtKB-UniRule"/>
</dbReference>
<dbReference type="SUPFAM" id="SSF53032">
    <property type="entry name" value="tRNA-intron endonuclease catalytic domain-like"/>
    <property type="match status" value="1"/>
</dbReference>
<dbReference type="GO" id="GO:0000379">
    <property type="term" value="P:tRNA-type intron splice site recognition and cleavage"/>
    <property type="evidence" value="ECO:0007669"/>
    <property type="project" value="UniProtKB-UniRule"/>
</dbReference>
<organism evidence="9 10">
    <name type="scientific">Uncinula necator</name>
    <name type="common">Grape powdery mildew</name>
    <dbReference type="NCBI Taxonomy" id="52586"/>
    <lineage>
        <taxon>Eukaryota</taxon>
        <taxon>Fungi</taxon>
        <taxon>Dikarya</taxon>
        <taxon>Ascomycota</taxon>
        <taxon>Pezizomycotina</taxon>
        <taxon>Leotiomycetes</taxon>
        <taxon>Erysiphales</taxon>
        <taxon>Erysiphaceae</taxon>
        <taxon>Erysiphe</taxon>
    </lineage>
</organism>
<evidence type="ECO:0000256" key="4">
    <source>
        <dbReference type="ARBA" id="ARBA00059865"/>
    </source>
</evidence>
<sequence>MSSNEEVVELVPISLIGNRYLLFDVKSVMYLRRTYHICGTPIGTLPQIPQQNLFLGLPIELMKEEVEILTSRNIAYIVNDSTCHQERYGIKHDDDRSNYLESLKFQGLNIHRFLEAEKRSRTEKALIKRVDSCTNEMRNNIKNNLVDVNFIFDKLNQKSSNFQDNTGYLDDKNTYTDSVIVYKNCHAITPTTSYVPIPSQKSTHMPVPLPRSYALYKHLHESGYFILPGLRFGCHYNVYPGDPLRFHSHFIAVGYDWDQSIPTFDIIGGGRLGTAVKKGFLIGGLKTETNEVRTFAIEWAGM</sequence>
<evidence type="ECO:0000256" key="1">
    <source>
        <dbReference type="ARBA" id="ARBA00008078"/>
    </source>
</evidence>
<dbReference type="CDD" id="cd22363">
    <property type="entry name" value="tRNA-intron_lyase_C"/>
    <property type="match status" value="1"/>
</dbReference>
<evidence type="ECO:0000313" key="9">
    <source>
        <dbReference type="EMBL" id="KHJ35583.1"/>
    </source>
</evidence>
<comment type="caution">
    <text evidence="9">The sequence shown here is derived from an EMBL/GenBank/DDBJ whole genome shotgun (WGS) entry which is preliminary data.</text>
</comment>
<evidence type="ECO:0000256" key="5">
    <source>
        <dbReference type="PIRNR" id="PIRNR017250"/>
    </source>
</evidence>
<dbReference type="InterPro" id="IPR059049">
    <property type="entry name" value="TSEN34_N"/>
</dbReference>
<comment type="similarity">
    <text evidence="1 5">Belongs to the tRNA-intron endonuclease family.</text>
</comment>
<keyword evidence="3 5" id="KW-0456">Lyase</keyword>
<dbReference type="PANTHER" id="PTHR13070:SF0">
    <property type="entry name" value="TRNA-SPLICING ENDONUCLEASE SUBUNIT SEN34"/>
    <property type="match status" value="1"/>
</dbReference>
<dbReference type="InterPro" id="IPR006676">
    <property type="entry name" value="tRNA_splic"/>
</dbReference>
<dbReference type="OMA" id="RTFSLEW"/>
<keyword evidence="10" id="KW-1185">Reference proteome</keyword>
<evidence type="ECO:0000256" key="6">
    <source>
        <dbReference type="PIRSR" id="PIRSR017250-50"/>
    </source>
</evidence>
<feature type="domain" description="tRNA intron endonuclease catalytic" evidence="7">
    <location>
        <begin position="211"/>
        <end position="287"/>
    </location>
</feature>
<dbReference type="HOGENOM" id="CLU_049366_0_0_1"/>
<dbReference type="FunFam" id="3.40.1350.10:FF:000008">
    <property type="entry name" value="tRNA-splicing endonuclease subunit Sen34"/>
    <property type="match status" value="1"/>
</dbReference>
<keyword evidence="2 5" id="KW-0819">tRNA processing</keyword>
<dbReference type="GO" id="GO:0003676">
    <property type="term" value="F:nucleic acid binding"/>
    <property type="evidence" value="ECO:0007669"/>
    <property type="project" value="InterPro"/>
</dbReference>
<feature type="active site" evidence="6">
    <location>
        <position position="278"/>
    </location>
</feature>
<dbReference type="EC" id="4.6.1.16" evidence="5"/>
<evidence type="ECO:0000259" key="7">
    <source>
        <dbReference type="Pfam" id="PF01974"/>
    </source>
</evidence>
<dbReference type="InterPro" id="IPR006677">
    <property type="entry name" value="tRNA_intron_Endonuc_cat-like"/>
</dbReference>
<dbReference type="NCBIfam" id="TIGR00324">
    <property type="entry name" value="endA"/>
    <property type="match status" value="1"/>
</dbReference>
<dbReference type="InterPro" id="IPR036167">
    <property type="entry name" value="tRNA_intron_Endo_cat-like_sf"/>
</dbReference>
<evidence type="ECO:0000313" key="10">
    <source>
        <dbReference type="Proteomes" id="UP000030854"/>
    </source>
</evidence>
<reference evidence="9 10" key="1">
    <citation type="journal article" date="2014" name="BMC Genomics">
        <title>Adaptive genomic structural variation in the grape powdery mildew pathogen, Erysiphe necator.</title>
        <authorList>
            <person name="Jones L."/>
            <person name="Riaz S."/>
            <person name="Morales-Cruz A."/>
            <person name="Amrine K.C."/>
            <person name="McGuire B."/>
            <person name="Gubler W.D."/>
            <person name="Walker M.A."/>
            <person name="Cantu D."/>
        </authorList>
    </citation>
    <scope>NUCLEOTIDE SEQUENCE [LARGE SCALE GENOMIC DNA]</scope>
    <source>
        <strain evidence="10">c</strain>
    </source>
</reference>
<proteinExistence type="inferred from homology"/>
<evidence type="ECO:0000256" key="2">
    <source>
        <dbReference type="ARBA" id="ARBA00022694"/>
    </source>
</evidence>
<keyword evidence="9" id="KW-0255">Endonuclease</keyword>
<keyword evidence="9" id="KW-0378">Hydrolase</keyword>
<dbReference type="InterPro" id="IPR011856">
    <property type="entry name" value="tRNA_endonuc-like_dom_sf"/>
</dbReference>
<feature type="domain" description="TSEN34 N-terminal" evidence="8">
    <location>
        <begin position="11"/>
        <end position="80"/>
    </location>
</feature>
<dbReference type="PANTHER" id="PTHR13070">
    <property type="entry name" value="TRNA-SPLICING ENDONUCLEASE SUBUNIT SEN34-RELATED"/>
    <property type="match status" value="1"/>
</dbReference>
<comment type="function">
    <text evidence="4">Constitutes one of the two catalytic subunit of the tRNA-splicing endonuclease complex, a complex responsible for identification and cleavage of the splice sites in pre-tRNA. It cleaves pre-tRNA at the 5'- and 3'-splice sites to release the intron. The products are an intron and two tRNA half-molecules bearing 2',3'-cyclic phosphate and 5'-OH termini. There are no conserved sequences at the splice sites, but the intron is invariably located at the same site in the gene, placing the splice sites an invariant distance from the constant structural features of the tRNA body. It probably carries the active site for 3'-splice site cleavage.</text>
</comment>
<dbReference type="InterPro" id="IPR016690">
    <property type="entry name" value="TSEN34"/>
</dbReference>
<keyword evidence="9" id="KW-0540">Nuclease</keyword>
<accession>A0A0B1PBF4</accession>
<dbReference type="Pfam" id="PF26577">
    <property type="entry name" value="TSEN34_N"/>
    <property type="match status" value="1"/>
</dbReference>
<feature type="active site" evidence="6">
    <location>
        <position position="239"/>
    </location>
</feature>
<dbReference type="GO" id="GO:0000214">
    <property type="term" value="C:tRNA-intron endonuclease complex"/>
    <property type="evidence" value="ECO:0007669"/>
    <property type="project" value="UniProtKB-UniRule"/>
</dbReference>
<feature type="active site" evidence="6">
    <location>
        <position position="247"/>
    </location>
</feature>
<dbReference type="Proteomes" id="UP000030854">
    <property type="component" value="Unassembled WGS sequence"/>
</dbReference>
<dbReference type="Gene3D" id="3.40.1350.10">
    <property type="match status" value="1"/>
</dbReference>
<dbReference type="AlphaFoldDB" id="A0A0B1PBF4"/>
<protein>
    <recommendedName>
        <fullName evidence="5">tRNA-splicing endonuclease subunit Sen34</fullName>
        <ecNumber evidence="5">4.6.1.16</ecNumber>
    </recommendedName>
</protein>
<dbReference type="PIRSF" id="PIRSF017250">
    <property type="entry name" value="tRNA_splic_SEN34"/>
    <property type="match status" value="1"/>
</dbReference>
<dbReference type="STRING" id="52586.A0A0B1PBF4"/>
<evidence type="ECO:0000259" key="8">
    <source>
        <dbReference type="Pfam" id="PF26577"/>
    </source>
</evidence>
<dbReference type="EMBL" id="JNVN01000346">
    <property type="protein sequence ID" value="KHJ35583.1"/>
    <property type="molecule type" value="Genomic_DNA"/>
</dbReference>
<evidence type="ECO:0000256" key="3">
    <source>
        <dbReference type="ARBA" id="ARBA00023239"/>
    </source>
</evidence>